<dbReference type="PRINTS" id="PR00080">
    <property type="entry name" value="SDRFAMILY"/>
</dbReference>
<accession>A0ABU9VYQ1</accession>
<keyword evidence="2" id="KW-0443">Lipid metabolism</keyword>
<protein>
    <submittedName>
        <fullName evidence="3">SDR family oxidoreductase</fullName>
    </submittedName>
</protein>
<proteinExistence type="inferred from homology"/>
<dbReference type="Proteomes" id="UP001407405">
    <property type="component" value="Unassembled WGS sequence"/>
</dbReference>
<sequence>MEHRRIAIVTGVTRLKGIGRGICVELAKQKIDIFFTYWRPYDHAMPWGVKDDEPEIIKKELMEMGVRCDSLEVDLSNEKAVKEIFDTVEKSLGTASILINNATYSTMTDINTITSQELDQHYFVNLRAPMLLAAEFVKRFEGKSFGRLINITSGQSLSAMSGEVAYAVTKGAMDTFTRTMQHELAYKNITINAVNPGLTDSGWLESGWLNEQQIHIFKKRFPKGRLGLPDDVAKLVGFLVDEKAGWITGQIIHSEGGFVRENYDS</sequence>
<dbReference type="PANTHER" id="PTHR42879">
    <property type="entry name" value="3-OXOACYL-(ACYL-CARRIER-PROTEIN) REDUCTASE"/>
    <property type="match status" value="1"/>
</dbReference>
<gene>
    <name evidence="3" type="ORF">AAIG11_17560</name>
</gene>
<evidence type="ECO:0000256" key="1">
    <source>
        <dbReference type="ARBA" id="ARBA00006484"/>
    </source>
</evidence>
<dbReference type="RefSeq" id="WP_343187540.1">
    <property type="nucleotide sequence ID" value="NZ_JBCITM010000041.1"/>
</dbReference>
<dbReference type="InterPro" id="IPR050259">
    <property type="entry name" value="SDR"/>
</dbReference>
<evidence type="ECO:0000313" key="3">
    <source>
        <dbReference type="EMBL" id="MEN1762286.1"/>
    </source>
</evidence>
<dbReference type="Pfam" id="PF13561">
    <property type="entry name" value="adh_short_C2"/>
    <property type="match status" value="1"/>
</dbReference>
<dbReference type="NCBIfam" id="NF009389">
    <property type="entry name" value="PRK12748.1"/>
    <property type="match status" value="1"/>
</dbReference>
<dbReference type="InterPro" id="IPR002347">
    <property type="entry name" value="SDR_fam"/>
</dbReference>
<dbReference type="PROSITE" id="PS00061">
    <property type="entry name" value="ADH_SHORT"/>
    <property type="match status" value="1"/>
</dbReference>
<dbReference type="SUPFAM" id="SSF51735">
    <property type="entry name" value="NAD(P)-binding Rossmann-fold domains"/>
    <property type="match status" value="1"/>
</dbReference>
<comment type="similarity">
    <text evidence="1">Belongs to the short-chain dehydrogenases/reductases (SDR) family.</text>
</comment>
<dbReference type="InterPro" id="IPR020904">
    <property type="entry name" value="Sc_DH/Rdtase_CS"/>
</dbReference>
<dbReference type="Gene3D" id="3.40.50.720">
    <property type="entry name" value="NAD(P)-binding Rossmann-like Domain"/>
    <property type="match status" value="1"/>
</dbReference>
<name>A0ABU9VYQ1_9CLOT</name>
<keyword evidence="2" id="KW-0753">Steroid metabolism</keyword>
<evidence type="ECO:0000313" key="4">
    <source>
        <dbReference type="Proteomes" id="UP001407405"/>
    </source>
</evidence>
<organism evidence="3 4">
    <name type="scientific">Anoxynatronum sibiricum</name>
    <dbReference type="NCBI Taxonomy" id="210623"/>
    <lineage>
        <taxon>Bacteria</taxon>
        <taxon>Bacillati</taxon>
        <taxon>Bacillota</taxon>
        <taxon>Clostridia</taxon>
        <taxon>Eubacteriales</taxon>
        <taxon>Clostridiaceae</taxon>
        <taxon>Anoxynatronum</taxon>
    </lineage>
</organism>
<reference evidence="3 4" key="1">
    <citation type="submission" date="2024-04" db="EMBL/GenBank/DDBJ databases">
        <title>Genome sequencing and metabolic network reconstruction of aminoacids and betaine degradation by Anoxynatronum sibiricum.</title>
        <authorList>
            <person name="Detkova E.N."/>
            <person name="Boltjanskaja Y.V."/>
            <person name="Mardanov A.V."/>
            <person name="Kevbrin V."/>
        </authorList>
    </citation>
    <scope>NUCLEOTIDE SEQUENCE [LARGE SCALE GENOMIC DNA]</scope>
    <source>
        <strain evidence="3 4">Z-7981</strain>
    </source>
</reference>
<dbReference type="EMBL" id="JBCITM010000041">
    <property type="protein sequence ID" value="MEN1762286.1"/>
    <property type="molecule type" value="Genomic_DNA"/>
</dbReference>
<dbReference type="CDD" id="cd05233">
    <property type="entry name" value="SDR_c"/>
    <property type="match status" value="1"/>
</dbReference>
<comment type="caution">
    <text evidence="3">The sequence shown here is derived from an EMBL/GenBank/DDBJ whole genome shotgun (WGS) entry which is preliminary data.</text>
</comment>
<keyword evidence="4" id="KW-1185">Reference proteome</keyword>
<dbReference type="PANTHER" id="PTHR42879:SF2">
    <property type="entry name" value="3-OXOACYL-[ACYL-CARRIER-PROTEIN] REDUCTASE FABG"/>
    <property type="match status" value="1"/>
</dbReference>
<dbReference type="PRINTS" id="PR00081">
    <property type="entry name" value="GDHRDH"/>
</dbReference>
<evidence type="ECO:0000256" key="2">
    <source>
        <dbReference type="ARBA" id="ARBA00023221"/>
    </source>
</evidence>
<dbReference type="InterPro" id="IPR036291">
    <property type="entry name" value="NAD(P)-bd_dom_sf"/>
</dbReference>